<dbReference type="AlphaFoldDB" id="A0A166NFL6"/>
<reference evidence="1 2" key="1">
    <citation type="journal article" date="2016" name="Mol. Biol. Evol.">
        <title>Comparative Genomics of Early-Diverging Mushroom-Forming Fungi Provides Insights into the Origins of Lignocellulose Decay Capabilities.</title>
        <authorList>
            <person name="Nagy L.G."/>
            <person name="Riley R."/>
            <person name="Tritt A."/>
            <person name="Adam C."/>
            <person name="Daum C."/>
            <person name="Floudas D."/>
            <person name="Sun H."/>
            <person name="Yadav J.S."/>
            <person name="Pangilinan J."/>
            <person name="Larsson K.H."/>
            <person name="Matsuura K."/>
            <person name="Barry K."/>
            <person name="Labutti K."/>
            <person name="Kuo R."/>
            <person name="Ohm R.A."/>
            <person name="Bhattacharya S.S."/>
            <person name="Shirouzu T."/>
            <person name="Yoshinaga Y."/>
            <person name="Martin F.M."/>
            <person name="Grigoriev I.V."/>
            <person name="Hibbett D.S."/>
        </authorList>
    </citation>
    <scope>NUCLEOTIDE SEQUENCE [LARGE SCALE GENOMIC DNA]</scope>
    <source>
        <strain evidence="1 2">CBS 109695</strain>
    </source>
</reference>
<dbReference type="Proteomes" id="UP000076532">
    <property type="component" value="Unassembled WGS sequence"/>
</dbReference>
<gene>
    <name evidence="1" type="ORF">FIBSPDRAFT_399810</name>
</gene>
<dbReference type="EMBL" id="KV417523">
    <property type="protein sequence ID" value="KZP24954.1"/>
    <property type="molecule type" value="Genomic_DNA"/>
</dbReference>
<proteinExistence type="predicted"/>
<evidence type="ECO:0000313" key="1">
    <source>
        <dbReference type="EMBL" id="KZP24954.1"/>
    </source>
</evidence>
<accession>A0A166NFL6</accession>
<sequence length="214" mass="23703">MTIPQVVNQRLWFVHCSIRTPPPRPNILRDGPHHPQYPNTHLRDGLYHPSTQHSIPTFAMDSMVEYIPPRRRTQDTNDVVIAHDDSLGYNPPEYLRSRSSPLRTGGCTGWPRTGPSSAQALGSGCLTEPPSRAFHAMPPNTRPFGGAIRGAIPDRSHTPRSLSPQLQLHSIAPPAAISPVAHDLVVNVTVCQIFCTPRPLPFENYIESRAMYVG</sequence>
<name>A0A166NFL6_9AGAM</name>
<keyword evidence="2" id="KW-1185">Reference proteome</keyword>
<organism evidence="1 2">
    <name type="scientific">Athelia psychrophila</name>
    <dbReference type="NCBI Taxonomy" id="1759441"/>
    <lineage>
        <taxon>Eukaryota</taxon>
        <taxon>Fungi</taxon>
        <taxon>Dikarya</taxon>
        <taxon>Basidiomycota</taxon>
        <taxon>Agaricomycotina</taxon>
        <taxon>Agaricomycetes</taxon>
        <taxon>Agaricomycetidae</taxon>
        <taxon>Atheliales</taxon>
        <taxon>Atheliaceae</taxon>
        <taxon>Athelia</taxon>
    </lineage>
</organism>
<evidence type="ECO:0000313" key="2">
    <source>
        <dbReference type="Proteomes" id="UP000076532"/>
    </source>
</evidence>
<protein>
    <submittedName>
        <fullName evidence="1">Uncharacterized protein</fullName>
    </submittedName>
</protein>